<evidence type="ECO:0000256" key="1">
    <source>
        <dbReference type="ARBA" id="ARBA00004752"/>
    </source>
</evidence>
<keyword evidence="4 18" id="KW-0121">Carboxypeptidase</keyword>
<keyword evidence="6 15" id="KW-0732">Signal</keyword>
<dbReference type="PRINTS" id="PR00725">
    <property type="entry name" value="DADACBPTASE1"/>
</dbReference>
<feature type="binding site" evidence="13">
    <location>
        <position position="226"/>
    </location>
    <ligand>
        <name>substrate</name>
    </ligand>
</feature>
<dbReference type="Pfam" id="PF00768">
    <property type="entry name" value="Peptidase_S11"/>
    <property type="match status" value="1"/>
</dbReference>
<evidence type="ECO:0000256" key="12">
    <source>
        <dbReference type="PIRSR" id="PIRSR618044-1"/>
    </source>
</evidence>
<sequence length="385" mass="43945">MKERRLRAVIYTVIIMFIIFSSFNATAEAAPSVSAQRAIVIDQDTGRVLYEKDAHTQSRIASITKIMTAILAIESGKLDEKATVSSNAVKAEGSSIYLKPGEKIKLEDLVYGLMLRSGNDSAVAIAEHVGGSLDGFVYLMNKKAEEIGMVNSHFENPHGLDDHENHYSTAYDMAILTRYAMQNDTYREVSGTKVHTSPDPENDWDRKWRNKNRLLTEKYKYCTGGKTGYTKRAKRTLVTTATKNEQNLIAVTLNGPDDWNDHIQMFEYGFKNFETVIALPQGKIPDIKDEFYKDKVFIKRDVLLAIKKEEEDSIRVEYKLLKPEDSWKDGNVPEVVGRAVVYMDEKETERVPVFFKKDEEAEEKKSWWMFWKQSFISFLGVKADG</sequence>
<protein>
    <recommendedName>
        <fullName evidence="3">serine-type D-Ala-D-Ala carboxypeptidase</fullName>
        <ecNumber evidence="3">3.4.16.4</ecNumber>
    </recommendedName>
</protein>
<comment type="pathway">
    <text evidence="1">Cell wall biogenesis; peptidoglycan biosynthesis.</text>
</comment>
<dbReference type="InterPro" id="IPR012907">
    <property type="entry name" value="Peptidase_S11_C"/>
</dbReference>
<organism evidence="18 19">
    <name type="scientific">Rossellomorea vietnamensis</name>
    <dbReference type="NCBI Taxonomy" id="218284"/>
    <lineage>
        <taxon>Bacteria</taxon>
        <taxon>Bacillati</taxon>
        <taxon>Bacillota</taxon>
        <taxon>Bacilli</taxon>
        <taxon>Bacillales</taxon>
        <taxon>Bacillaceae</taxon>
        <taxon>Rossellomorea</taxon>
    </lineage>
</organism>
<feature type="signal peptide" evidence="15">
    <location>
        <begin position="1"/>
        <end position="27"/>
    </location>
</feature>
<evidence type="ECO:0000256" key="15">
    <source>
        <dbReference type="SAM" id="SignalP"/>
    </source>
</evidence>
<keyword evidence="10" id="KW-0961">Cell wall biogenesis/degradation</keyword>
<evidence type="ECO:0000256" key="14">
    <source>
        <dbReference type="RuleBase" id="RU004016"/>
    </source>
</evidence>
<comment type="catalytic activity">
    <reaction evidence="11">
        <text>Preferential cleavage: (Ac)2-L-Lys-D-Ala-|-D-Ala. Also transpeptidation of peptidyl-alanyl moieties that are N-acyl substituents of D-alanine.</text>
        <dbReference type="EC" id="3.4.16.4"/>
    </reaction>
</comment>
<dbReference type="PANTHER" id="PTHR21581">
    <property type="entry name" value="D-ALANYL-D-ALANINE CARBOXYPEPTIDASE"/>
    <property type="match status" value="1"/>
</dbReference>
<keyword evidence="8" id="KW-0133">Cell shape</keyword>
<keyword evidence="5" id="KW-0645">Protease</keyword>
<evidence type="ECO:0000259" key="16">
    <source>
        <dbReference type="Pfam" id="PF00768"/>
    </source>
</evidence>
<feature type="active site" evidence="12">
    <location>
        <position position="117"/>
    </location>
</feature>
<evidence type="ECO:0000256" key="4">
    <source>
        <dbReference type="ARBA" id="ARBA00022645"/>
    </source>
</evidence>
<evidence type="ECO:0000256" key="2">
    <source>
        <dbReference type="ARBA" id="ARBA00007164"/>
    </source>
</evidence>
<evidence type="ECO:0000256" key="11">
    <source>
        <dbReference type="ARBA" id="ARBA00034000"/>
    </source>
</evidence>
<dbReference type="UniPathway" id="UPA00219"/>
<evidence type="ECO:0000256" key="7">
    <source>
        <dbReference type="ARBA" id="ARBA00022801"/>
    </source>
</evidence>
<evidence type="ECO:0000256" key="3">
    <source>
        <dbReference type="ARBA" id="ARBA00012448"/>
    </source>
</evidence>
<gene>
    <name evidence="18" type="ORF">FZC84_03615</name>
</gene>
<dbReference type="InterPro" id="IPR012338">
    <property type="entry name" value="Beta-lactam/transpept-like"/>
</dbReference>
<feature type="chain" id="PRO_5038742835" description="serine-type D-Ala-D-Ala carboxypeptidase" evidence="15">
    <location>
        <begin position="28"/>
        <end position="385"/>
    </location>
</feature>
<evidence type="ECO:0000256" key="9">
    <source>
        <dbReference type="ARBA" id="ARBA00022984"/>
    </source>
</evidence>
<evidence type="ECO:0000313" key="19">
    <source>
        <dbReference type="Proteomes" id="UP000325182"/>
    </source>
</evidence>
<dbReference type="EMBL" id="VTEG01000002">
    <property type="protein sequence ID" value="TYS00597.1"/>
    <property type="molecule type" value="Genomic_DNA"/>
</dbReference>
<dbReference type="InterPro" id="IPR001967">
    <property type="entry name" value="Peptidase_S11_N"/>
</dbReference>
<keyword evidence="7" id="KW-0378">Hydrolase</keyword>
<dbReference type="RefSeq" id="WP_148953005.1">
    <property type="nucleotide sequence ID" value="NZ_VTEG01000002.1"/>
</dbReference>
<feature type="domain" description="Peptidase S11 D-alanyl-D-alanine carboxypeptidase A N-terminal" evidence="16">
    <location>
        <begin position="25"/>
        <end position="255"/>
    </location>
</feature>
<accession>A0A5D4MGG1</accession>
<evidence type="ECO:0000259" key="17">
    <source>
        <dbReference type="Pfam" id="PF07943"/>
    </source>
</evidence>
<name>A0A5D4MGG1_9BACI</name>
<evidence type="ECO:0000256" key="10">
    <source>
        <dbReference type="ARBA" id="ARBA00023316"/>
    </source>
</evidence>
<reference evidence="18 19" key="1">
    <citation type="submission" date="2019-08" db="EMBL/GenBank/DDBJ databases">
        <title>Bacillus genomes from the desert of Cuatro Cienegas, Coahuila.</title>
        <authorList>
            <person name="Olmedo-Alvarez G."/>
        </authorList>
    </citation>
    <scope>NUCLEOTIDE SEQUENCE [LARGE SCALE GENOMIC DNA]</scope>
    <source>
        <strain evidence="18 19">CH128b_4D</strain>
    </source>
</reference>
<keyword evidence="9" id="KW-0573">Peptidoglycan synthesis</keyword>
<evidence type="ECO:0000313" key="18">
    <source>
        <dbReference type="EMBL" id="TYS00597.1"/>
    </source>
</evidence>
<dbReference type="GO" id="GO:0006508">
    <property type="term" value="P:proteolysis"/>
    <property type="evidence" value="ECO:0007669"/>
    <property type="project" value="UniProtKB-KW"/>
</dbReference>
<dbReference type="GO" id="GO:0009252">
    <property type="term" value="P:peptidoglycan biosynthetic process"/>
    <property type="evidence" value="ECO:0007669"/>
    <property type="project" value="UniProtKB-UniPathway"/>
</dbReference>
<dbReference type="Pfam" id="PF07943">
    <property type="entry name" value="PBP5_C"/>
    <property type="match status" value="1"/>
</dbReference>
<dbReference type="SUPFAM" id="SSF56601">
    <property type="entry name" value="beta-lactamase/transpeptidase-like"/>
    <property type="match status" value="1"/>
</dbReference>
<feature type="active site" description="Acyl-ester intermediate" evidence="12">
    <location>
        <position position="62"/>
    </location>
</feature>
<dbReference type="Gene3D" id="2.30.140.30">
    <property type="match status" value="1"/>
</dbReference>
<proteinExistence type="inferred from homology"/>
<dbReference type="GO" id="GO:0071555">
    <property type="term" value="P:cell wall organization"/>
    <property type="evidence" value="ECO:0007669"/>
    <property type="project" value="UniProtKB-KW"/>
</dbReference>
<dbReference type="GO" id="GO:0008360">
    <property type="term" value="P:regulation of cell shape"/>
    <property type="evidence" value="ECO:0007669"/>
    <property type="project" value="UniProtKB-KW"/>
</dbReference>
<comment type="caution">
    <text evidence="18">The sequence shown here is derived from an EMBL/GenBank/DDBJ whole genome shotgun (WGS) entry which is preliminary data.</text>
</comment>
<dbReference type="GO" id="GO:0009002">
    <property type="term" value="F:serine-type D-Ala-D-Ala carboxypeptidase activity"/>
    <property type="evidence" value="ECO:0007669"/>
    <property type="project" value="UniProtKB-EC"/>
</dbReference>
<dbReference type="InterPro" id="IPR018044">
    <property type="entry name" value="Peptidase_S11"/>
</dbReference>
<feature type="active site" description="Proton acceptor" evidence="12">
    <location>
        <position position="65"/>
    </location>
</feature>
<evidence type="ECO:0000256" key="5">
    <source>
        <dbReference type="ARBA" id="ARBA00022670"/>
    </source>
</evidence>
<evidence type="ECO:0000256" key="8">
    <source>
        <dbReference type="ARBA" id="ARBA00022960"/>
    </source>
</evidence>
<evidence type="ECO:0000256" key="13">
    <source>
        <dbReference type="PIRSR" id="PIRSR618044-2"/>
    </source>
</evidence>
<dbReference type="EC" id="3.4.16.4" evidence="3"/>
<evidence type="ECO:0000256" key="6">
    <source>
        <dbReference type="ARBA" id="ARBA00022729"/>
    </source>
</evidence>
<dbReference type="Gene3D" id="3.40.710.10">
    <property type="entry name" value="DD-peptidase/beta-lactamase superfamily"/>
    <property type="match status" value="1"/>
</dbReference>
<dbReference type="PANTHER" id="PTHR21581:SF33">
    <property type="entry name" value="D-ALANYL-D-ALANINE CARBOXYPEPTIDASE DACB"/>
    <property type="match status" value="1"/>
</dbReference>
<feature type="domain" description="Peptidase S11 D-Ala-D-Ala carboxypeptidase A C-terminal" evidence="17">
    <location>
        <begin position="273"/>
        <end position="360"/>
    </location>
</feature>
<comment type="similarity">
    <text evidence="2 14">Belongs to the peptidase S11 family.</text>
</comment>
<dbReference type="Proteomes" id="UP000325182">
    <property type="component" value="Unassembled WGS sequence"/>
</dbReference>
<dbReference type="AlphaFoldDB" id="A0A5D4MGG1"/>